<reference evidence="2" key="1">
    <citation type="journal article" date="2020" name="Stud. Mycol.">
        <title>101 Dothideomycetes genomes: a test case for predicting lifestyles and emergence of pathogens.</title>
        <authorList>
            <person name="Haridas S."/>
            <person name="Albert R."/>
            <person name="Binder M."/>
            <person name="Bloem J."/>
            <person name="Labutti K."/>
            <person name="Salamov A."/>
            <person name="Andreopoulos B."/>
            <person name="Baker S."/>
            <person name="Barry K."/>
            <person name="Bills G."/>
            <person name="Bluhm B."/>
            <person name="Cannon C."/>
            <person name="Castanera R."/>
            <person name="Culley D."/>
            <person name="Daum C."/>
            <person name="Ezra D."/>
            <person name="Gonzalez J."/>
            <person name="Henrissat B."/>
            <person name="Kuo A."/>
            <person name="Liang C."/>
            <person name="Lipzen A."/>
            <person name="Lutzoni F."/>
            <person name="Magnuson J."/>
            <person name="Mondo S."/>
            <person name="Nolan M."/>
            <person name="Ohm R."/>
            <person name="Pangilinan J."/>
            <person name="Park H.-J."/>
            <person name="Ramirez L."/>
            <person name="Alfaro M."/>
            <person name="Sun H."/>
            <person name="Tritt A."/>
            <person name="Yoshinaga Y."/>
            <person name="Zwiers L.-H."/>
            <person name="Turgeon B."/>
            <person name="Goodwin S."/>
            <person name="Spatafora J."/>
            <person name="Crous P."/>
            <person name="Grigoriev I."/>
        </authorList>
    </citation>
    <scope>NUCLEOTIDE SEQUENCE</scope>
    <source>
        <strain evidence="2">CBS 109.77</strain>
    </source>
</reference>
<dbReference type="PANTHER" id="PTHR37017:SF8">
    <property type="entry name" value="AB HYDROLASE-1 DOMAIN-CONTAINING PROTEIN"/>
    <property type="match status" value="1"/>
</dbReference>
<proteinExistence type="predicted"/>
<dbReference type="InterPro" id="IPR029058">
    <property type="entry name" value="AB_hydrolase_fold"/>
</dbReference>
<dbReference type="OrthoDB" id="1263307at2759"/>
<protein>
    <recommendedName>
        <fullName evidence="1">AB hydrolase-1 domain-containing protein</fullName>
    </recommendedName>
</protein>
<dbReference type="PANTHER" id="PTHR37017">
    <property type="entry name" value="AB HYDROLASE-1 DOMAIN-CONTAINING PROTEIN-RELATED"/>
    <property type="match status" value="1"/>
</dbReference>
<feature type="domain" description="AB hydrolase-1" evidence="1">
    <location>
        <begin position="8"/>
        <end position="244"/>
    </location>
</feature>
<dbReference type="InterPro" id="IPR000073">
    <property type="entry name" value="AB_hydrolase_1"/>
</dbReference>
<dbReference type="SUPFAM" id="SSF53474">
    <property type="entry name" value="alpha/beta-Hydrolases"/>
    <property type="match status" value="1"/>
</dbReference>
<accession>A0A6A6X558</accession>
<dbReference type="AlphaFoldDB" id="A0A6A6X558"/>
<evidence type="ECO:0000259" key="1">
    <source>
        <dbReference type="Pfam" id="PF12697"/>
    </source>
</evidence>
<dbReference type="Proteomes" id="UP000799757">
    <property type="component" value="Unassembled WGS sequence"/>
</dbReference>
<organism evidence="2 3">
    <name type="scientific">Melanomma pulvis-pyrius CBS 109.77</name>
    <dbReference type="NCBI Taxonomy" id="1314802"/>
    <lineage>
        <taxon>Eukaryota</taxon>
        <taxon>Fungi</taxon>
        <taxon>Dikarya</taxon>
        <taxon>Ascomycota</taxon>
        <taxon>Pezizomycotina</taxon>
        <taxon>Dothideomycetes</taxon>
        <taxon>Pleosporomycetidae</taxon>
        <taxon>Pleosporales</taxon>
        <taxon>Melanommataceae</taxon>
        <taxon>Melanomma</taxon>
    </lineage>
</organism>
<name>A0A6A6X558_9PLEO</name>
<sequence length="258" mass="27620">MASKRPFFVIVPGASQNPTHYGYLSHLLQLAGYPTFSALLPSVGGAGNVTAEDDMNYIQNSMLIPVLDHEEHDVIMITHSYSGVPGSAAVKGFGKAERIALGKKTGVIGQIFIASLLPKGGDGKDIVGAFGGNYPPHIRPDPEANLLRCDDRVGPLYQDVPADLADVVGVSAMAQGMSSFNSPCPRATWDSDEYKGRVAYIRTVNDAAIPLQVQQMMIDGTGAEWIVKDIESGHSPQISQPEKLTTLLVDLAKQFEAL</sequence>
<keyword evidence="3" id="KW-1185">Reference proteome</keyword>
<gene>
    <name evidence="2" type="ORF">K505DRAFT_310276</name>
</gene>
<dbReference type="Gene3D" id="3.40.50.1820">
    <property type="entry name" value="alpha/beta hydrolase"/>
    <property type="match status" value="1"/>
</dbReference>
<dbReference type="EMBL" id="MU002040">
    <property type="protein sequence ID" value="KAF2791057.1"/>
    <property type="molecule type" value="Genomic_DNA"/>
</dbReference>
<dbReference type="Pfam" id="PF12697">
    <property type="entry name" value="Abhydrolase_6"/>
    <property type="match status" value="1"/>
</dbReference>
<evidence type="ECO:0000313" key="3">
    <source>
        <dbReference type="Proteomes" id="UP000799757"/>
    </source>
</evidence>
<dbReference type="InterPro" id="IPR052897">
    <property type="entry name" value="Sec-Metab_Biosynth_Hydrolase"/>
</dbReference>
<evidence type="ECO:0000313" key="2">
    <source>
        <dbReference type="EMBL" id="KAF2791057.1"/>
    </source>
</evidence>